<reference evidence="1 2" key="1">
    <citation type="journal article" date="2016" name="Sci. Rep.">
        <title>A proposed integrated approach for the preclinical evaluation of phage therapy in Pseudomonas infections.</title>
        <authorList>
            <person name="Danis-Wlodarczyk K."/>
            <person name="Vandenheuvel D."/>
            <person name="Jang H.B."/>
            <person name="Briers Y."/>
            <person name="Olszak T."/>
            <person name="Arabski M."/>
            <person name="Wasik S."/>
            <person name="Drabik M."/>
            <person name="Higgins G."/>
            <person name="Tyrrell J."/>
            <person name="Harvey B.J."/>
            <person name="Noben J.P."/>
            <person name="Lavigne R."/>
            <person name="Drulis-Kawa Z."/>
        </authorList>
    </citation>
    <scope>NUCLEOTIDE SEQUENCE [LARGE SCALE GENOMIC DNA]</scope>
</reference>
<evidence type="ECO:0000313" key="1">
    <source>
        <dbReference type="EMBL" id="ANM44792.1"/>
    </source>
</evidence>
<organism evidence="1 2">
    <name type="scientific">Pseudomonas phage KTN4</name>
    <dbReference type="NCBI Taxonomy" id="1862701"/>
    <lineage>
        <taxon>Viruses</taxon>
        <taxon>Duplodnaviria</taxon>
        <taxon>Heunggongvirae</taxon>
        <taxon>Uroviricota</taxon>
        <taxon>Caudoviricetes</taxon>
        <taxon>Chimalliviridae</taxon>
        <taxon>Phikzvirus</taxon>
        <taxon>Phikzvirus phiKZ</taxon>
    </lineage>
</organism>
<evidence type="ECO:0000313" key="2">
    <source>
        <dbReference type="Proteomes" id="UP000224336"/>
    </source>
</evidence>
<accession>A0A192Y4W2</accession>
<proteinExistence type="predicted"/>
<protein>
    <submittedName>
        <fullName evidence="1">Uncharacterized protein</fullName>
    </submittedName>
</protein>
<sequence>MKVFETSSRPDPHHGYLTGLEVTAFNGKPIVYGRNEQIKVAVYDGKMFLGYIGNGQLVNKLSDAKWIDGSSNYHINSNSSNLLFARVA</sequence>
<gene>
    <name evidence="1" type="ORF">KTN4_034</name>
</gene>
<dbReference type="EMBL" id="KU521356">
    <property type="protein sequence ID" value="ANM44792.1"/>
    <property type="molecule type" value="Genomic_DNA"/>
</dbReference>
<dbReference type="Proteomes" id="UP000224336">
    <property type="component" value="Segment"/>
</dbReference>
<name>A0A192Y4W2_9CAUD</name>